<gene>
    <name evidence="1" type="ORF">EM808_25190</name>
</gene>
<comment type="caution">
    <text evidence="1">The sequence shown here is derived from an EMBL/GenBank/DDBJ whole genome shotgun (WGS) entry which is preliminary data.</text>
</comment>
<keyword evidence="2" id="KW-1185">Reference proteome</keyword>
<dbReference type="AlphaFoldDB" id="A0A3S2TRF9"/>
<evidence type="ECO:0000313" key="1">
    <source>
        <dbReference type="EMBL" id="RVT57233.1"/>
    </source>
</evidence>
<organism evidence="1 2">
    <name type="scientific">Niallia taxi</name>
    <dbReference type="NCBI Taxonomy" id="2499688"/>
    <lineage>
        <taxon>Bacteria</taxon>
        <taxon>Bacillati</taxon>
        <taxon>Bacillota</taxon>
        <taxon>Bacilli</taxon>
        <taxon>Bacillales</taxon>
        <taxon>Bacillaceae</taxon>
        <taxon>Niallia</taxon>
    </lineage>
</organism>
<protein>
    <recommendedName>
        <fullName evidence="3">HTH merR-type domain-containing protein</fullName>
    </recommendedName>
</protein>
<proteinExistence type="predicted"/>
<dbReference type="EMBL" id="RZTZ01000018">
    <property type="protein sequence ID" value="RVT57233.1"/>
    <property type="molecule type" value="Genomic_DNA"/>
</dbReference>
<evidence type="ECO:0000313" key="2">
    <source>
        <dbReference type="Proteomes" id="UP000288024"/>
    </source>
</evidence>
<accession>A0A3S2TRF9</accession>
<sequence length="53" mass="6372">MKITIIQKYEREKRLLPSKGASSRIDNRKYFSENDILKLKKISKTRLYNRGSR</sequence>
<dbReference type="Proteomes" id="UP000288024">
    <property type="component" value="Unassembled WGS sequence"/>
</dbReference>
<evidence type="ECO:0008006" key="3">
    <source>
        <dbReference type="Google" id="ProtNLM"/>
    </source>
</evidence>
<name>A0A3S2TRF9_9BACI</name>
<reference evidence="1 2" key="1">
    <citation type="submission" date="2019-01" db="EMBL/GenBank/DDBJ databases">
        <title>Bacillus sp. M5HDSG1-1, whole genome shotgun sequence.</title>
        <authorList>
            <person name="Tuo L."/>
        </authorList>
    </citation>
    <scope>NUCLEOTIDE SEQUENCE [LARGE SCALE GENOMIC DNA]</scope>
    <source>
        <strain evidence="1 2">M5HDSG1-1</strain>
    </source>
</reference>